<keyword evidence="7 11" id="KW-0496">Mitochondrion</keyword>
<protein>
    <recommendedName>
        <fullName evidence="11">Mitochondrial import inner membrane translocase subunit</fullName>
    </recommendedName>
</protein>
<keyword evidence="8 11" id="KW-1015">Disulfide bond</keyword>
<comment type="subcellular location">
    <subcellularLocation>
        <location evidence="11">Mitochondrion inner membrane</location>
        <topology evidence="11">Peripheral membrane protein</topology>
        <orientation evidence="11">Intermembrane side</orientation>
    </subcellularLocation>
</comment>
<dbReference type="GO" id="GO:0045039">
    <property type="term" value="P:protein insertion into mitochondrial inner membrane"/>
    <property type="evidence" value="ECO:0007669"/>
    <property type="project" value="UniProtKB-ARBA"/>
</dbReference>
<keyword evidence="4" id="KW-0862">Zinc</keyword>
<evidence type="ECO:0000256" key="3">
    <source>
        <dbReference type="ARBA" id="ARBA00022723"/>
    </source>
</evidence>
<keyword evidence="3" id="KW-0479">Metal-binding</keyword>
<evidence type="ECO:0000256" key="5">
    <source>
        <dbReference type="ARBA" id="ARBA00022927"/>
    </source>
</evidence>
<accession>A0A2I0TZB5</accession>
<dbReference type="InterPro" id="IPR035427">
    <property type="entry name" value="Tim10-like_dom_sf"/>
</dbReference>
<dbReference type="OrthoDB" id="7813104at2759"/>
<feature type="region of interest" description="Disordered" evidence="12">
    <location>
        <begin position="1"/>
        <end position="25"/>
    </location>
</feature>
<evidence type="ECO:0000256" key="11">
    <source>
        <dbReference type="RuleBase" id="RU367043"/>
    </source>
</evidence>
<dbReference type="Proteomes" id="UP000233556">
    <property type="component" value="Unassembled WGS sequence"/>
</dbReference>
<comment type="similarity">
    <text evidence="1 11">Belongs to the small Tim family.</text>
</comment>
<feature type="compositionally biased region" description="Low complexity" evidence="12">
    <location>
        <begin position="1"/>
        <end position="12"/>
    </location>
</feature>
<keyword evidence="11" id="KW-0472">Membrane</keyword>
<dbReference type="GO" id="GO:0005743">
    <property type="term" value="C:mitochondrial inner membrane"/>
    <property type="evidence" value="ECO:0007669"/>
    <property type="project" value="UniProtKB-SubCell"/>
</dbReference>
<evidence type="ECO:0000259" key="13">
    <source>
        <dbReference type="Pfam" id="PF02953"/>
    </source>
</evidence>
<dbReference type="InterPro" id="IPR004217">
    <property type="entry name" value="Tim10-like"/>
</dbReference>
<organism evidence="14 15">
    <name type="scientific">Limosa lapponica baueri</name>
    <dbReference type="NCBI Taxonomy" id="1758121"/>
    <lineage>
        <taxon>Eukaryota</taxon>
        <taxon>Metazoa</taxon>
        <taxon>Chordata</taxon>
        <taxon>Craniata</taxon>
        <taxon>Vertebrata</taxon>
        <taxon>Euteleostomi</taxon>
        <taxon>Archelosauria</taxon>
        <taxon>Archosauria</taxon>
        <taxon>Dinosauria</taxon>
        <taxon>Saurischia</taxon>
        <taxon>Theropoda</taxon>
        <taxon>Coelurosauria</taxon>
        <taxon>Aves</taxon>
        <taxon>Neognathae</taxon>
        <taxon>Neoaves</taxon>
        <taxon>Charadriiformes</taxon>
        <taxon>Scolopacidae</taxon>
        <taxon>Limosa</taxon>
    </lineage>
</organism>
<dbReference type="AlphaFoldDB" id="A0A2I0TZB5"/>
<feature type="compositionally biased region" description="Gly residues" evidence="12">
    <location>
        <begin position="44"/>
        <end position="54"/>
    </location>
</feature>
<name>A0A2I0TZB5_LIMLA</name>
<dbReference type="Gene3D" id="1.10.287.810">
    <property type="entry name" value="Mitochondrial import inner membrane translocase subunit tim13 like domains"/>
    <property type="match status" value="1"/>
</dbReference>
<comment type="subunit">
    <text evidence="10">Heterohexamer; composed of 3 copies of TIMM8 (TIMM8A or TIMM8B) and 3 copies of TIMM13, named soluble 70 kDa complex. Associates with the TIM22 complex, whose core is composed of TIMM22.</text>
</comment>
<feature type="region of interest" description="Disordered" evidence="12">
    <location>
        <begin position="44"/>
        <end position="80"/>
    </location>
</feature>
<dbReference type="GO" id="GO:0015031">
    <property type="term" value="P:protein transport"/>
    <property type="evidence" value="ECO:0007669"/>
    <property type="project" value="UniProtKB-KW"/>
</dbReference>
<sequence length="135" mass="13806">MESGFGSDFGSDFGSGGGGGGGKLDPGLIMEQVKVQIAVANAQEGGGGGGGCGEGMATAAGGPGRAPRLPPGSSHGLSPQRMTDKCFRKCIGKPGGALDNSEQKCIAMCMDRYMDAWNTVSRAYNSRLQRERANM</sequence>
<reference evidence="15" key="2">
    <citation type="submission" date="2017-12" db="EMBL/GenBank/DDBJ databases">
        <title>Genome sequence of the Bar-tailed Godwit (Limosa lapponica baueri).</title>
        <authorList>
            <person name="Lima N.C.B."/>
            <person name="Parody-Merino A.M."/>
            <person name="Battley P.F."/>
            <person name="Fidler A.E."/>
            <person name="Prosdocimi F."/>
        </authorList>
    </citation>
    <scope>NUCLEOTIDE SEQUENCE [LARGE SCALE GENOMIC DNA]</scope>
</reference>
<keyword evidence="6 11" id="KW-0811">Translocation</keyword>
<evidence type="ECO:0000256" key="2">
    <source>
        <dbReference type="ARBA" id="ARBA00022448"/>
    </source>
</evidence>
<dbReference type="SUPFAM" id="SSF144122">
    <property type="entry name" value="Tim10-like"/>
    <property type="match status" value="1"/>
</dbReference>
<feature type="compositionally biased region" description="Gly residues" evidence="12">
    <location>
        <begin position="13"/>
        <end position="24"/>
    </location>
</feature>
<evidence type="ECO:0000256" key="12">
    <source>
        <dbReference type="SAM" id="MobiDB-lite"/>
    </source>
</evidence>
<reference evidence="15" key="1">
    <citation type="submission" date="2017-11" db="EMBL/GenBank/DDBJ databases">
        <authorList>
            <person name="Lima N.C."/>
            <person name="Parody-Merino A.M."/>
            <person name="Battley P.F."/>
            <person name="Fidler A.E."/>
            <person name="Prosdocimi F."/>
        </authorList>
    </citation>
    <scope>NUCLEOTIDE SEQUENCE [LARGE SCALE GENOMIC DNA]</scope>
</reference>
<evidence type="ECO:0000256" key="1">
    <source>
        <dbReference type="ARBA" id="ARBA00006720"/>
    </source>
</evidence>
<keyword evidence="5 11" id="KW-0653">Protein transport</keyword>
<dbReference type="FunFam" id="1.10.287.810:FF:000001">
    <property type="entry name" value="mitochondrial import inner membrane translocase subunit TIM13"/>
    <property type="match status" value="1"/>
</dbReference>
<evidence type="ECO:0000256" key="9">
    <source>
        <dbReference type="ARBA" id="ARBA00023186"/>
    </source>
</evidence>
<evidence type="ECO:0000256" key="6">
    <source>
        <dbReference type="ARBA" id="ARBA00023010"/>
    </source>
</evidence>
<feature type="domain" description="Tim10-like" evidence="13">
    <location>
        <begin position="80"/>
        <end position="125"/>
    </location>
</feature>
<dbReference type="GO" id="GO:0042719">
    <property type="term" value="C:mitochondrial intermembrane space chaperone complex"/>
    <property type="evidence" value="ECO:0007669"/>
    <property type="project" value="UniProtKB-ARBA"/>
</dbReference>
<evidence type="ECO:0000313" key="14">
    <source>
        <dbReference type="EMBL" id="PKU39053.1"/>
    </source>
</evidence>
<dbReference type="GO" id="GO:0046872">
    <property type="term" value="F:metal ion binding"/>
    <property type="evidence" value="ECO:0007669"/>
    <property type="project" value="UniProtKB-KW"/>
</dbReference>
<keyword evidence="2 11" id="KW-0813">Transport</keyword>
<dbReference type="Pfam" id="PF02953">
    <property type="entry name" value="zf-Tim10_DDP"/>
    <property type="match status" value="1"/>
</dbReference>
<evidence type="ECO:0000256" key="10">
    <source>
        <dbReference type="ARBA" id="ARBA00064371"/>
    </source>
</evidence>
<keyword evidence="9 11" id="KW-0143">Chaperone</keyword>
<gene>
    <name evidence="14" type="ORF">llap_10637</name>
</gene>
<keyword evidence="15" id="KW-1185">Reference proteome</keyword>
<evidence type="ECO:0000256" key="4">
    <source>
        <dbReference type="ARBA" id="ARBA00022833"/>
    </source>
</evidence>
<comment type="domain">
    <text evidence="11">The twin CX3C motif contains 4 conserved Cys residues that form 2 disulfide bonds in the mitochondrial intermembrane space.</text>
</comment>
<proteinExistence type="inferred from homology"/>
<dbReference type="EMBL" id="KZ506587">
    <property type="protein sequence ID" value="PKU39053.1"/>
    <property type="molecule type" value="Genomic_DNA"/>
</dbReference>
<comment type="function">
    <text evidence="11">Mitochondrial intermembrane chaperone that participates in the import and insertion of some multi-pass transmembrane proteins into the mitochondrial inner membrane. Also required for the transfer of beta-barrel precursors from the TOM complex to the sorting and assembly machinery (SAM complex) of the outer membrane. Acts as a chaperone-like protein that protects the hydrophobic precursors from aggregation and guide them through the mitochondrial intermembrane space.</text>
</comment>
<evidence type="ECO:0000313" key="15">
    <source>
        <dbReference type="Proteomes" id="UP000233556"/>
    </source>
</evidence>
<keyword evidence="11" id="KW-0999">Mitochondrion inner membrane</keyword>
<evidence type="ECO:0000256" key="8">
    <source>
        <dbReference type="ARBA" id="ARBA00023157"/>
    </source>
</evidence>
<evidence type="ECO:0000256" key="7">
    <source>
        <dbReference type="ARBA" id="ARBA00023128"/>
    </source>
</evidence>